<dbReference type="RefSeq" id="WP_167173155.1">
    <property type="nucleotide sequence ID" value="NZ_JAAOYM010000001.1"/>
</dbReference>
<proteinExistence type="inferred from homology"/>
<reference evidence="5 6" key="1">
    <citation type="submission" date="2020-03" db="EMBL/GenBank/DDBJ databases">
        <title>Sequencing the genomes of 1000 actinobacteria strains.</title>
        <authorList>
            <person name="Klenk H.-P."/>
        </authorList>
    </citation>
    <scope>NUCLEOTIDE SEQUENCE [LARGE SCALE GENOMIC DNA]</scope>
    <source>
        <strain evidence="5 6">DSM 45685</strain>
    </source>
</reference>
<sequence length="279" mass="30547">MSDARTTVVIATRNRAAELDRSLRELRALRPTPPVVVVDNGSYDDTAALVRRDFPEVRLVSLAGNAGVAARNIGVRRAETPYVAFSDDDSWWEQGALPRAETLFDAYPRVGLLAATTLVGPRAEPDPVCALLADSPLGTAPDVPGPLVLGFLACSAIVRRQAFLQVGGFSELLHFGAEETLLAYDLAAAGWALSYVDQLRAHHHPSTTRPPARWRRRLELRNNALIALMRRPVPQLLRSLGPLLNEPAAAAGALRRLPHALGRRRRLPRHVEAQIRELT</sequence>
<dbReference type="Proteomes" id="UP000545493">
    <property type="component" value="Unassembled WGS sequence"/>
</dbReference>
<dbReference type="SUPFAM" id="SSF53448">
    <property type="entry name" value="Nucleotide-diphospho-sugar transferases"/>
    <property type="match status" value="1"/>
</dbReference>
<feature type="domain" description="Glycosyltransferase 2-like" evidence="4">
    <location>
        <begin position="7"/>
        <end position="116"/>
    </location>
</feature>
<comment type="similarity">
    <text evidence="1">Belongs to the glycosyltransferase 2 family.</text>
</comment>
<evidence type="ECO:0000256" key="2">
    <source>
        <dbReference type="ARBA" id="ARBA00022676"/>
    </source>
</evidence>
<keyword evidence="2" id="KW-0328">Glycosyltransferase</keyword>
<dbReference type="InterPro" id="IPR050834">
    <property type="entry name" value="Glycosyltransf_2"/>
</dbReference>
<keyword evidence="3 5" id="KW-0808">Transferase</keyword>
<dbReference type="PANTHER" id="PTHR43685:SF5">
    <property type="entry name" value="GLYCOSYLTRANSFERASE EPSE-RELATED"/>
    <property type="match status" value="1"/>
</dbReference>
<dbReference type="Pfam" id="PF00535">
    <property type="entry name" value="Glycos_transf_2"/>
    <property type="match status" value="1"/>
</dbReference>
<comment type="caution">
    <text evidence="5">The sequence shown here is derived from an EMBL/GenBank/DDBJ whole genome shotgun (WGS) entry which is preliminary data.</text>
</comment>
<dbReference type="AlphaFoldDB" id="A0A7X5USG3"/>
<evidence type="ECO:0000313" key="6">
    <source>
        <dbReference type="Proteomes" id="UP000545493"/>
    </source>
</evidence>
<keyword evidence="6" id="KW-1185">Reference proteome</keyword>
<dbReference type="InterPro" id="IPR029044">
    <property type="entry name" value="Nucleotide-diphossugar_trans"/>
</dbReference>
<dbReference type="Gene3D" id="3.90.550.10">
    <property type="entry name" value="Spore Coat Polysaccharide Biosynthesis Protein SpsA, Chain A"/>
    <property type="match status" value="1"/>
</dbReference>
<protein>
    <submittedName>
        <fullName evidence="5">GT2 family glycosyltransferase</fullName>
    </submittedName>
</protein>
<dbReference type="InterPro" id="IPR001173">
    <property type="entry name" value="Glyco_trans_2-like"/>
</dbReference>
<dbReference type="PANTHER" id="PTHR43685">
    <property type="entry name" value="GLYCOSYLTRANSFERASE"/>
    <property type="match status" value="1"/>
</dbReference>
<dbReference type="EMBL" id="JAAOYM010000001">
    <property type="protein sequence ID" value="NIJ13401.1"/>
    <property type="molecule type" value="Genomic_DNA"/>
</dbReference>
<evidence type="ECO:0000313" key="5">
    <source>
        <dbReference type="EMBL" id="NIJ13401.1"/>
    </source>
</evidence>
<evidence type="ECO:0000259" key="4">
    <source>
        <dbReference type="Pfam" id="PF00535"/>
    </source>
</evidence>
<accession>A0A7X5USG3</accession>
<dbReference type="GO" id="GO:0016757">
    <property type="term" value="F:glycosyltransferase activity"/>
    <property type="evidence" value="ECO:0007669"/>
    <property type="project" value="UniProtKB-KW"/>
</dbReference>
<evidence type="ECO:0000256" key="1">
    <source>
        <dbReference type="ARBA" id="ARBA00006739"/>
    </source>
</evidence>
<organism evidence="5 6">
    <name type="scientific">Saccharomonospora amisosensis</name>
    <dbReference type="NCBI Taxonomy" id="1128677"/>
    <lineage>
        <taxon>Bacteria</taxon>
        <taxon>Bacillati</taxon>
        <taxon>Actinomycetota</taxon>
        <taxon>Actinomycetes</taxon>
        <taxon>Pseudonocardiales</taxon>
        <taxon>Pseudonocardiaceae</taxon>
        <taxon>Saccharomonospora</taxon>
    </lineage>
</organism>
<evidence type="ECO:0000256" key="3">
    <source>
        <dbReference type="ARBA" id="ARBA00022679"/>
    </source>
</evidence>
<name>A0A7X5USG3_9PSEU</name>
<gene>
    <name evidence="5" type="ORF">FHU38_003745</name>
</gene>